<dbReference type="Proteomes" id="UP000593574">
    <property type="component" value="Unassembled WGS sequence"/>
</dbReference>
<accession>A0A7J9B231</accession>
<protein>
    <submittedName>
        <fullName evidence="1">Uncharacterized protein</fullName>
    </submittedName>
</protein>
<dbReference type="AlphaFoldDB" id="A0A7J9B231"/>
<proteinExistence type="predicted"/>
<dbReference type="EMBL" id="JABEZV010444732">
    <property type="protein sequence ID" value="MBA0730386.1"/>
    <property type="molecule type" value="Genomic_DNA"/>
</dbReference>
<name>A0A7J9B231_9ROSI</name>
<evidence type="ECO:0000313" key="1">
    <source>
        <dbReference type="EMBL" id="MBA0730386.1"/>
    </source>
</evidence>
<evidence type="ECO:0000313" key="2">
    <source>
        <dbReference type="Proteomes" id="UP000593574"/>
    </source>
</evidence>
<reference evidence="1 2" key="1">
    <citation type="journal article" date="2019" name="Genome Biol. Evol.">
        <title>Insights into the evolution of the New World diploid cottons (Gossypium, subgenus Houzingenia) based on genome sequencing.</title>
        <authorList>
            <person name="Grover C.E."/>
            <person name="Arick M.A. 2nd"/>
            <person name="Thrash A."/>
            <person name="Conover J.L."/>
            <person name="Sanders W.S."/>
            <person name="Peterson D.G."/>
            <person name="Frelichowski J.E."/>
            <person name="Scheffler J.A."/>
            <person name="Scheffler B.E."/>
            <person name="Wendel J.F."/>
        </authorList>
    </citation>
    <scope>NUCLEOTIDE SEQUENCE [LARGE SCALE GENOMIC DNA]</scope>
    <source>
        <strain evidence="1">4</strain>
        <tissue evidence="1">Leaf</tissue>
    </source>
</reference>
<gene>
    <name evidence="1" type="ORF">Golax_025875</name>
</gene>
<feature type="non-terminal residue" evidence="1">
    <location>
        <position position="30"/>
    </location>
</feature>
<keyword evidence="2" id="KW-1185">Reference proteome</keyword>
<sequence>MKGLAITQSLKRWMRSAIGLLQNCVSRDLV</sequence>
<organism evidence="1 2">
    <name type="scientific">Gossypium laxum</name>
    <dbReference type="NCBI Taxonomy" id="34288"/>
    <lineage>
        <taxon>Eukaryota</taxon>
        <taxon>Viridiplantae</taxon>
        <taxon>Streptophyta</taxon>
        <taxon>Embryophyta</taxon>
        <taxon>Tracheophyta</taxon>
        <taxon>Spermatophyta</taxon>
        <taxon>Magnoliopsida</taxon>
        <taxon>eudicotyledons</taxon>
        <taxon>Gunneridae</taxon>
        <taxon>Pentapetalae</taxon>
        <taxon>rosids</taxon>
        <taxon>malvids</taxon>
        <taxon>Malvales</taxon>
        <taxon>Malvaceae</taxon>
        <taxon>Malvoideae</taxon>
        <taxon>Gossypium</taxon>
    </lineage>
</organism>
<comment type="caution">
    <text evidence="1">The sequence shown here is derived from an EMBL/GenBank/DDBJ whole genome shotgun (WGS) entry which is preliminary data.</text>
</comment>